<organism evidence="6 7">
    <name type="scientific">Feifania hominis</name>
    <dbReference type="NCBI Taxonomy" id="2763660"/>
    <lineage>
        <taxon>Bacteria</taxon>
        <taxon>Bacillati</taxon>
        <taxon>Bacillota</taxon>
        <taxon>Clostridia</taxon>
        <taxon>Eubacteriales</taxon>
        <taxon>Feifaniaceae</taxon>
        <taxon>Feifania</taxon>
    </lineage>
</organism>
<comment type="subcellular location">
    <subcellularLocation>
        <location evidence="1">Membrane</location>
        <topology evidence="1">Multi-pass membrane protein</topology>
    </subcellularLocation>
</comment>
<dbReference type="Pfam" id="PF02674">
    <property type="entry name" value="Colicin_V"/>
    <property type="match status" value="2"/>
</dbReference>
<accession>A0A926HU11</accession>
<dbReference type="Proteomes" id="UP000620366">
    <property type="component" value="Unassembled WGS sequence"/>
</dbReference>
<feature type="transmembrane region" description="Helical" evidence="5">
    <location>
        <begin position="142"/>
        <end position="159"/>
    </location>
</feature>
<feature type="transmembrane region" description="Helical" evidence="5">
    <location>
        <begin position="179"/>
        <end position="202"/>
    </location>
</feature>
<comment type="caution">
    <text evidence="6">The sequence shown here is derived from an EMBL/GenBank/DDBJ whole genome shotgun (WGS) entry which is preliminary data.</text>
</comment>
<dbReference type="PANTHER" id="PTHR37306">
    <property type="entry name" value="COLICIN V PRODUCTION PROTEIN"/>
    <property type="match status" value="1"/>
</dbReference>
<name>A0A926HU11_9FIRM</name>
<proteinExistence type="predicted"/>
<evidence type="ECO:0000256" key="3">
    <source>
        <dbReference type="ARBA" id="ARBA00022989"/>
    </source>
</evidence>
<dbReference type="AlphaFoldDB" id="A0A926HU11"/>
<evidence type="ECO:0000256" key="1">
    <source>
        <dbReference type="ARBA" id="ARBA00004141"/>
    </source>
</evidence>
<keyword evidence="4 5" id="KW-0472">Membrane</keyword>
<evidence type="ECO:0000256" key="2">
    <source>
        <dbReference type="ARBA" id="ARBA00022692"/>
    </source>
</evidence>
<feature type="transmembrane region" description="Helical" evidence="5">
    <location>
        <begin position="36"/>
        <end position="58"/>
    </location>
</feature>
<dbReference type="EMBL" id="JACRSP010000001">
    <property type="protein sequence ID" value="MBC8535460.1"/>
    <property type="molecule type" value="Genomic_DNA"/>
</dbReference>
<evidence type="ECO:0000313" key="6">
    <source>
        <dbReference type="EMBL" id="MBC8535460.1"/>
    </source>
</evidence>
<evidence type="ECO:0000256" key="5">
    <source>
        <dbReference type="SAM" id="Phobius"/>
    </source>
</evidence>
<sequence length="239" mass="25826">MTAILDLATVGIVCLSLVLCYRRGFVRSLANMVGTLISLGIAFFFSGKLGALISRAFIAPIFQNKVDDYLTHLAPAATQGTVGDPVASLFEQMPEVFQNFLNKFSVNAEALKQSVLGAPESEVRQTVVSAVADPMATAVSNLIAFVILFLGSLLLINLLTRALDLVCHLPILHSVNKLLGLALGAVNALLVLFVLCSLLTYFMPFIQNYFGVESGIDSISKTLVFKYIYVMNPFTGLLK</sequence>
<keyword evidence="3 5" id="KW-1133">Transmembrane helix</keyword>
<protein>
    <submittedName>
        <fullName evidence="6">CvpA family protein</fullName>
    </submittedName>
</protein>
<reference evidence="6" key="1">
    <citation type="submission" date="2020-08" db="EMBL/GenBank/DDBJ databases">
        <title>Genome public.</title>
        <authorList>
            <person name="Liu C."/>
            <person name="Sun Q."/>
        </authorList>
    </citation>
    <scope>NUCLEOTIDE SEQUENCE</scope>
    <source>
        <strain evidence="6">BX7</strain>
    </source>
</reference>
<dbReference type="RefSeq" id="WP_249299189.1">
    <property type="nucleotide sequence ID" value="NZ_JACRSP010000001.1"/>
</dbReference>
<dbReference type="GO" id="GO:0009403">
    <property type="term" value="P:toxin biosynthetic process"/>
    <property type="evidence" value="ECO:0007669"/>
    <property type="project" value="InterPro"/>
</dbReference>
<dbReference type="PANTHER" id="PTHR37306:SF1">
    <property type="entry name" value="COLICIN V PRODUCTION PROTEIN"/>
    <property type="match status" value="1"/>
</dbReference>
<keyword evidence="2 5" id="KW-0812">Transmembrane</keyword>
<evidence type="ECO:0000256" key="4">
    <source>
        <dbReference type="ARBA" id="ARBA00023136"/>
    </source>
</evidence>
<dbReference type="GO" id="GO:0016020">
    <property type="term" value="C:membrane"/>
    <property type="evidence" value="ECO:0007669"/>
    <property type="project" value="UniProtKB-SubCell"/>
</dbReference>
<dbReference type="InterPro" id="IPR003825">
    <property type="entry name" value="Colicin-V_CvpA"/>
</dbReference>
<evidence type="ECO:0000313" key="7">
    <source>
        <dbReference type="Proteomes" id="UP000620366"/>
    </source>
</evidence>
<keyword evidence="7" id="KW-1185">Reference proteome</keyword>
<gene>
    <name evidence="6" type="ORF">H8695_01950</name>
</gene>